<reference evidence="4" key="1">
    <citation type="submission" date="2017-10" db="EMBL/GenBank/DDBJ databases">
        <title>Completed PacBio SMRT sequence of Methylosinus trichosporium OB3b reveals presence of a third large plasmid.</title>
        <authorList>
            <person name="Charles T.C."/>
            <person name="Lynch M.D.J."/>
            <person name="Heil J.R."/>
            <person name="Cheng J."/>
        </authorList>
    </citation>
    <scope>NUCLEOTIDE SEQUENCE [LARGE SCALE GENOMIC DNA]</scope>
    <source>
        <strain evidence="4">OB3b</strain>
    </source>
</reference>
<dbReference type="GO" id="GO:0032259">
    <property type="term" value="P:methylation"/>
    <property type="evidence" value="ECO:0007669"/>
    <property type="project" value="UniProtKB-KW"/>
</dbReference>
<dbReference type="InterPro" id="IPR011990">
    <property type="entry name" value="TPR-like_helical_dom_sf"/>
</dbReference>
<dbReference type="Pfam" id="PF14559">
    <property type="entry name" value="TPR_19"/>
    <property type="match status" value="2"/>
</dbReference>
<keyword evidence="3" id="KW-0808">Transferase</keyword>
<dbReference type="CDD" id="cd02440">
    <property type="entry name" value="AdoMet_MTases"/>
    <property type="match status" value="1"/>
</dbReference>
<keyword evidence="3" id="KW-0489">Methyltransferase</keyword>
<dbReference type="GO" id="GO:0010420">
    <property type="term" value="F:polyprenyldihydroxybenzoate methyltransferase activity"/>
    <property type="evidence" value="ECO:0007669"/>
    <property type="project" value="TreeGrafter"/>
</dbReference>
<feature type="repeat" description="TPR" evidence="1">
    <location>
        <begin position="104"/>
        <end position="137"/>
    </location>
</feature>
<dbReference type="InterPro" id="IPR019734">
    <property type="entry name" value="TPR_rpt"/>
</dbReference>
<sequence>MTLHVSSPFPPVAALEHWRVRYPKFDVALERGETPPAALRYLGLSLWQDGATAEAIEALESATALAPTDAALLADLGSLLSLAGRKADALNAFIASLERDPSRAQVWLNAAGLCNEIGDKAAAENAFVAALELEPTSAEACTGLGLIYIERGRFDDAVRLLGDAVARGVDSGAVHACLGQSLYLIGRFAEARTALGKAAQAFPGELTIIRKYAGAAFVATAIESTVEAAIEAYREAAGPHADDTFAACRFAFQALCGFGHRDAALRLGEAIHAMAPDDPIIPFHLDALRGRAHERASRDYVTACFDRYAEDFDRHLLEILRYRLPEKLGPLLRDAGRRFPRILDLGCGTGLAATTLAAVGDEVVGVDLSGRMLAKAKARNVYARLVEDDVIAFLDANDAPFDLIVALDMIIYLGDLSALFAGAARNLRSGDLFVFSFEEGAGRDYALSPCARFAHDPAYVERLWSREFDCVVAQQTMIRLEANRPVPGRLVLLRRR</sequence>
<dbReference type="PROSITE" id="PS50005">
    <property type="entry name" value="TPR"/>
    <property type="match status" value="1"/>
</dbReference>
<dbReference type="Proteomes" id="UP000230709">
    <property type="component" value="Chromosome"/>
</dbReference>
<protein>
    <submittedName>
        <fullName evidence="3">SAM-dependent methyltransferase</fullName>
    </submittedName>
</protein>
<dbReference type="KEGG" id="mtw:CQW49_02230"/>
<dbReference type="Pfam" id="PF13649">
    <property type="entry name" value="Methyltransf_25"/>
    <property type="match status" value="1"/>
</dbReference>
<gene>
    <name evidence="3" type="ORF">CQW49_02230</name>
</gene>
<dbReference type="PANTHER" id="PTHR43464">
    <property type="entry name" value="METHYLTRANSFERASE"/>
    <property type="match status" value="1"/>
</dbReference>
<dbReference type="SUPFAM" id="SSF53335">
    <property type="entry name" value="S-adenosyl-L-methionine-dependent methyltransferases"/>
    <property type="match status" value="1"/>
</dbReference>
<keyword evidence="4" id="KW-1185">Reference proteome</keyword>
<dbReference type="SUPFAM" id="SSF48452">
    <property type="entry name" value="TPR-like"/>
    <property type="match status" value="1"/>
</dbReference>
<keyword evidence="1" id="KW-0802">TPR repeat</keyword>
<organism evidence="3 4">
    <name type="scientific">Methylosinus trichosporium (strain ATCC 35070 / NCIMB 11131 / UNIQEM 75 / OB3b)</name>
    <dbReference type="NCBI Taxonomy" id="595536"/>
    <lineage>
        <taxon>Bacteria</taxon>
        <taxon>Pseudomonadati</taxon>
        <taxon>Pseudomonadota</taxon>
        <taxon>Alphaproteobacteria</taxon>
        <taxon>Hyphomicrobiales</taxon>
        <taxon>Methylocystaceae</taxon>
        <taxon>Methylosinus</taxon>
    </lineage>
</organism>
<dbReference type="Gene3D" id="3.40.50.150">
    <property type="entry name" value="Vaccinia Virus protein VP39"/>
    <property type="match status" value="1"/>
</dbReference>
<dbReference type="SMART" id="SM00028">
    <property type="entry name" value="TPR"/>
    <property type="match status" value="5"/>
</dbReference>
<accession>A0A2D2CVV7</accession>
<dbReference type="RefSeq" id="WP_003609799.1">
    <property type="nucleotide sequence ID" value="NZ_ADVE02000001.1"/>
</dbReference>
<name>A0A2D2CVV7_METT3</name>
<dbReference type="STRING" id="595536.GCA_000178815_00499"/>
<dbReference type="InterPro" id="IPR029063">
    <property type="entry name" value="SAM-dependent_MTases_sf"/>
</dbReference>
<evidence type="ECO:0000256" key="1">
    <source>
        <dbReference type="PROSITE-ProRule" id="PRU00339"/>
    </source>
</evidence>
<proteinExistence type="predicted"/>
<dbReference type="Gene3D" id="1.25.40.10">
    <property type="entry name" value="Tetratricopeptide repeat domain"/>
    <property type="match status" value="2"/>
</dbReference>
<evidence type="ECO:0000313" key="3">
    <source>
        <dbReference type="EMBL" id="ATQ66843.1"/>
    </source>
</evidence>
<evidence type="ECO:0000259" key="2">
    <source>
        <dbReference type="Pfam" id="PF13649"/>
    </source>
</evidence>
<dbReference type="EMBL" id="CP023737">
    <property type="protein sequence ID" value="ATQ66843.1"/>
    <property type="molecule type" value="Genomic_DNA"/>
</dbReference>
<dbReference type="InterPro" id="IPR041698">
    <property type="entry name" value="Methyltransf_25"/>
</dbReference>
<evidence type="ECO:0000313" key="4">
    <source>
        <dbReference type="Proteomes" id="UP000230709"/>
    </source>
</evidence>
<dbReference type="AlphaFoldDB" id="A0A2D2CVV7"/>
<dbReference type="PANTHER" id="PTHR43464:SF89">
    <property type="entry name" value="METHYLTRANSFERASE"/>
    <property type="match status" value="1"/>
</dbReference>
<feature type="domain" description="Methyltransferase" evidence="2">
    <location>
        <begin position="342"/>
        <end position="430"/>
    </location>
</feature>